<reference evidence="1 2" key="1">
    <citation type="submission" date="2019-06" db="EMBL/GenBank/DDBJ databases">
        <title>Whole genome sequence for Rhodospirillaceae sp. R148.</title>
        <authorList>
            <person name="Wang G."/>
        </authorList>
    </citation>
    <scope>NUCLEOTIDE SEQUENCE [LARGE SCALE GENOMIC DNA]</scope>
    <source>
        <strain evidence="1 2">R148</strain>
    </source>
</reference>
<organism evidence="1 2">
    <name type="scientific">Denitrobaculum tricleocarpae</name>
    <dbReference type="NCBI Taxonomy" id="2591009"/>
    <lineage>
        <taxon>Bacteria</taxon>
        <taxon>Pseudomonadati</taxon>
        <taxon>Pseudomonadota</taxon>
        <taxon>Alphaproteobacteria</taxon>
        <taxon>Rhodospirillales</taxon>
        <taxon>Rhodospirillaceae</taxon>
        <taxon>Denitrobaculum</taxon>
    </lineage>
</organism>
<dbReference type="RefSeq" id="WP_142897390.1">
    <property type="nucleotide sequence ID" value="NZ_ML660056.1"/>
</dbReference>
<proteinExistence type="predicted"/>
<evidence type="ECO:0000313" key="1">
    <source>
        <dbReference type="EMBL" id="TQV79166.1"/>
    </source>
</evidence>
<dbReference type="AlphaFoldDB" id="A0A545TPM0"/>
<name>A0A545TPM0_9PROT</name>
<keyword evidence="2" id="KW-1185">Reference proteome</keyword>
<gene>
    <name evidence="1" type="ORF">FKG95_16005</name>
</gene>
<comment type="caution">
    <text evidence="1">The sequence shown here is derived from an EMBL/GenBank/DDBJ whole genome shotgun (WGS) entry which is preliminary data.</text>
</comment>
<sequence length="272" mass="28096">MAGVLATNDLGQDDAEEFLWSVIELIAEAGAGAGGVVKVINFLKSAGTTGLLDEDYADDLVPNPYFVTNGHDGSSPKTARYLRNRGFKSLGGAAIGIAGGVGSTVTQVDVLSAIQHGNAIGTTTAHMVGVNAAGRGFRKSDTVTGWISAIQKAKAAKIAVRSTDLAGAVIPVAGLGLATGAASAIAKLGVKLTLGKLIARTAMEVHWRAHVETQLSSRFGGKAGQPQGPASAIMYEVFTKRGITRIFGKYDTAKIMGEPSGWLALNDKLMLM</sequence>
<protein>
    <submittedName>
        <fullName evidence="1">Uncharacterized protein</fullName>
    </submittedName>
</protein>
<accession>A0A545TPM0</accession>
<dbReference type="EMBL" id="VHSH01000005">
    <property type="protein sequence ID" value="TQV79166.1"/>
    <property type="molecule type" value="Genomic_DNA"/>
</dbReference>
<dbReference type="OrthoDB" id="8304358at2"/>
<evidence type="ECO:0000313" key="2">
    <source>
        <dbReference type="Proteomes" id="UP000315252"/>
    </source>
</evidence>
<dbReference type="Proteomes" id="UP000315252">
    <property type="component" value="Unassembled WGS sequence"/>
</dbReference>